<feature type="domain" description="RCK C-terminal" evidence="8">
    <location>
        <begin position="204"/>
        <end position="290"/>
    </location>
</feature>
<dbReference type="GO" id="GO:0006813">
    <property type="term" value="P:potassium ion transport"/>
    <property type="evidence" value="ECO:0007669"/>
    <property type="project" value="InterPro"/>
</dbReference>
<feature type="transmembrane region" description="Helical" evidence="7">
    <location>
        <begin position="402"/>
        <end position="435"/>
    </location>
</feature>
<feature type="transmembrane region" description="Helical" evidence="7">
    <location>
        <begin position="528"/>
        <end position="551"/>
    </location>
</feature>
<dbReference type="EMBL" id="CCSE01000001">
    <property type="protein sequence ID" value="CDZ99265.1"/>
    <property type="molecule type" value="Genomic_DNA"/>
</dbReference>
<dbReference type="PROSITE" id="PS51202">
    <property type="entry name" value="RCK_C"/>
    <property type="match status" value="2"/>
</dbReference>
<comment type="subcellular location">
    <subcellularLocation>
        <location evidence="1">Membrane</location>
        <topology evidence="1">Multi-pass membrane protein</topology>
    </subcellularLocation>
</comment>
<dbReference type="PANTHER" id="PTHR43652">
    <property type="entry name" value="BASIC AMINO ACID ANTIPORTER YFCC-RELATED"/>
    <property type="match status" value="1"/>
</dbReference>
<reference evidence="9 10" key="1">
    <citation type="submission" date="2014-07" db="EMBL/GenBank/DDBJ databases">
        <authorList>
            <person name="Urmite Genomes Urmite Genomes"/>
        </authorList>
    </citation>
    <scope>NUCLEOTIDE SEQUENCE [LARGE SCALE GENOMIC DNA]</scope>
    <source>
        <strain evidence="9 10">13MG44_air</strain>
    </source>
</reference>
<keyword evidence="5 7" id="KW-1133">Transmembrane helix</keyword>
<feature type="transmembrane region" description="Helical" evidence="7">
    <location>
        <begin position="97"/>
        <end position="121"/>
    </location>
</feature>
<evidence type="ECO:0000256" key="1">
    <source>
        <dbReference type="ARBA" id="ARBA00004141"/>
    </source>
</evidence>
<evidence type="ECO:0000256" key="5">
    <source>
        <dbReference type="ARBA" id="ARBA00022989"/>
    </source>
</evidence>
<dbReference type="GO" id="GO:0008324">
    <property type="term" value="F:monoatomic cation transmembrane transporter activity"/>
    <property type="evidence" value="ECO:0007669"/>
    <property type="project" value="InterPro"/>
</dbReference>
<organism evidence="9 10">
    <name type="scientific">Jeotgalicoccus saudimassiliensis</name>
    <dbReference type="NCBI Taxonomy" id="1461582"/>
    <lineage>
        <taxon>Bacteria</taxon>
        <taxon>Bacillati</taxon>
        <taxon>Bacillota</taxon>
        <taxon>Bacilli</taxon>
        <taxon>Bacillales</taxon>
        <taxon>Staphylococcaceae</taxon>
        <taxon>Jeotgalicoccus</taxon>
    </lineage>
</organism>
<feature type="transmembrane region" description="Helical" evidence="7">
    <location>
        <begin position="56"/>
        <end position="76"/>
    </location>
</feature>
<dbReference type="Pfam" id="PF03600">
    <property type="entry name" value="CitMHS"/>
    <property type="match status" value="1"/>
</dbReference>
<keyword evidence="3 7" id="KW-0812">Transmembrane</keyword>
<dbReference type="InterPro" id="IPR051679">
    <property type="entry name" value="DASS-Related_Transporters"/>
</dbReference>
<name>A0A078LZ72_9STAP</name>
<evidence type="ECO:0000256" key="6">
    <source>
        <dbReference type="ARBA" id="ARBA00023136"/>
    </source>
</evidence>
<evidence type="ECO:0000256" key="2">
    <source>
        <dbReference type="ARBA" id="ARBA00022448"/>
    </source>
</evidence>
<accession>A0A078LZ72</accession>
<dbReference type="RefSeq" id="WP_035807837.1">
    <property type="nucleotide sequence ID" value="NZ_CCSE01000001.1"/>
</dbReference>
<dbReference type="STRING" id="1461582.BN1048_00377"/>
<dbReference type="Gene3D" id="3.30.70.1450">
    <property type="entry name" value="Regulator of K+ conductance, C-terminal domain"/>
    <property type="match status" value="2"/>
</dbReference>
<feature type="transmembrane region" description="Helical" evidence="7">
    <location>
        <begin position="29"/>
        <end position="50"/>
    </location>
</feature>
<proteinExistence type="predicted"/>
<evidence type="ECO:0000313" key="9">
    <source>
        <dbReference type="EMBL" id="CDZ99265.1"/>
    </source>
</evidence>
<evidence type="ECO:0000256" key="3">
    <source>
        <dbReference type="ARBA" id="ARBA00022692"/>
    </source>
</evidence>
<feature type="transmembrane region" description="Helical" evidence="7">
    <location>
        <begin position="172"/>
        <end position="193"/>
    </location>
</feature>
<evidence type="ECO:0000256" key="7">
    <source>
        <dbReference type="SAM" id="Phobius"/>
    </source>
</evidence>
<dbReference type="HOGENOM" id="CLU_005170_6_2_9"/>
<feature type="transmembrane region" description="Helical" evidence="7">
    <location>
        <begin position="6"/>
        <end position="24"/>
    </location>
</feature>
<gene>
    <name evidence="9" type="primary">sdcS_1</name>
    <name evidence="9" type="ORF">BN1048_00377</name>
</gene>
<dbReference type="OrthoDB" id="9765532at2"/>
<sequence>MTGEMIFVAVIIVLMLIGLSFEVIRADFLIFLVLVIFLITGVISSSQALSGFSNEGMLTVLLLFIVAGAIQKHGIIELAVYKLLGKSRSVKSSMLKVLLPVGLSSGFLNNTPIVVALTPIIRDWAIDNGYSPSKFLIPLSYITILGGTITMIGTSTILVVHGLLISENLDGFSFFTLAVVGVPITMAGLLYLLTIGYKLLPEHLGAKDQISTETKEFLAEAIIEENFEYEGQTVTELGQNVLDGIYIIEIIRNKSRVYPVTGHTKVISGDHIIFSGSLNTIGKIQKFKGVTIKTGTELTLDDVVNEGSTLIETVVSHNSSLLNKSLKQTDFKARYNAGVIAIHRNNQRIKSRVGDIVLKTGDTLLLLADNEFINRNKYSADFYLVTDVAPPENLNQDMRKGWVGLIALISMILAVTIGFVTMLEAMLILVVLLIAFKFITPIEIKKFIQFDVILLIASAFAVGAAMTESGLAQYIAGGLVSLATPLGILGVVVIIYIVTNIFTEIITNSAAAVLMFPIALEVSEVMGINYMGLIVTVAVAASASFMTPIGYQTNLIVYGPGGYKFSDYIKVGAPLSLLTMTIASSVIYFVWFV</sequence>
<dbReference type="InterPro" id="IPR006037">
    <property type="entry name" value="RCK_C"/>
</dbReference>
<dbReference type="SUPFAM" id="SSF116726">
    <property type="entry name" value="TrkA C-terminal domain-like"/>
    <property type="match status" value="2"/>
</dbReference>
<feature type="transmembrane region" description="Helical" evidence="7">
    <location>
        <begin position="472"/>
        <end position="498"/>
    </location>
</feature>
<feature type="transmembrane region" description="Helical" evidence="7">
    <location>
        <begin position="571"/>
        <end position="591"/>
    </location>
</feature>
<evidence type="ECO:0000313" key="10">
    <source>
        <dbReference type="Proteomes" id="UP000044136"/>
    </source>
</evidence>
<dbReference type="InterPro" id="IPR036721">
    <property type="entry name" value="RCK_C_sf"/>
</dbReference>
<keyword evidence="10" id="KW-1185">Reference proteome</keyword>
<feature type="transmembrane region" description="Helical" evidence="7">
    <location>
        <begin position="141"/>
        <end position="165"/>
    </location>
</feature>
<dbReference type="InterPro" id="IPR004680">
    <property type="entry name" value="Cit_transptr-like_dom"/>
</dbReference>
<evidence type="ECO:0000256" key="4">
    <source>
        <dbReference type="ARBA" id="ARBA00022737"/>
    </source>
</evidence>
<dbReference type="eggNOG" id="COG0471">
    <property type="taxonomic scope" value="Bacteria"/>
</dbReference>
<dbReference type="InterPro" id="IPR031312">
    <property type="entry name" value="Na/sul_symport_CS"/>
</dbReference>
<dbReference type="GO" id="GO:0005886">
    <property type="term" value="C:plasma membrane"/>
    <property type="evidence" value="ECO:0007669"/>
    <property type="project" value="TreeGrafter"/>
</dbReference>
<dbReference type="PROSITE" id="PS01271">
    <property type="entry name" value="NA_SULFATE"/>
    <property type="match status" value="1"/>
</dbReference>
<dbReference type="AlphaFoldDB" id="A0A078LZ72"/>
<feature type="transmembrane region" description="Helical" evidence="7">
    <location>
        <begin position="447"/>
        <end position="466"/>
    </location>
</feature>
<dbReference type="Pfam" id="PF02080">
    <property type="entry name" value="TrkA_C"/>
    <property type="match status" value="2"/>
</dbReference>
<evidence type="ECO:0000259" key="8">
    <source>
        <dbReference type="PROSITE" id="PS51202"/>
    </source>
</evidence>
<dbReference type="PANTHER" id="PTHR43652:SF2">
    <property type="entry name" value="BASIC AMINO ACID ANTIPORTER YFCC-RELATED"/>
    <property type="match status" value="1"/>
</dbReference>
<dbReference type="Proteomes" id="UP000044136">
    <property type="component" value="Unassembled WGS sequence"/>
</dbReference>
<protein>
    <submittedName>
        <fullName evidence="9">Sodium-dependent dicarboxylate transporter SdcS</fullName>
    </submittedName>
</protein>
<feature type="domain" description="RCK C-terminal" evidence="8">
    <location>
        <begin position="298"/>
        <end position="382"/>
    </location>
</feature>
<keyword evidence="6 7" id="KW-0472">Membrane</keyword>
<keyword evidence="2" id="KW-0813">Transport</keyword>
<keyword evidence="4" id="KW-0677">Repeat</keyword>